<evidence type="ECO:0000256" key="1">
    <source>
        <dbReference type="ARBA" id="ARBA00004613"/>
    </source>
</evidence>
<dbReference type="Pfam" id="PF00151">
    <property type="entry name" value="Lipase"/>
    <property type="match status" value="1"/>
</dbReference>
<feature type="binding site" evidence="6">
    <location>
        <position position="213"/>
    </location>
    <ligand>
        <name>Ca(2+)</name>
        <dbReference type="ChEBI" id="CHEBI:29108"/>
    </ligand>
</feature>
<organism evidence="10 11">
    <name type="scientific">Catharus ustulatus</name>
    <name type="common">Russet-backed thrush</name>
    <name type="synonym">Hylocichla ustulatus</name>
    <dbReference type="NCBI Taxonomy" id="91951"/>
    <lineage>
        <taxon>Eukaryota</taxon>
        <taxon>Metazoa</taxon>
        <taxon>Chordata</taxon>
        <taxon>Craniata</taxon>
        <taxon>Vertebrata</taxon>
        <taxon>Euteleostomi</taxon>
        <taxon>Archelosauria</taxon>
        <taxon>Archosauria</taxon>
        <taxon>Dinosauria</taxon>
        <taxon>Saurischia</taxon>
        <taxon>Theropoda</taxon>
        <taxon>Coelurosauria</taxon>
        <taxon>Aves</taxon>
        <taxon>Neognathae</taxon>
        <taxon>Neoaves</taxon>
        <taxon>Telluraves</taxon>
        <taxon>Australaves</taxon>
        <taxon>Passeriformes</taxon>
        <taxon>Turdidae</taxon>
        <taxon>Catharus</taxon>
    </lineage>
</organism>
<dbReference type="PRINTS" id="PR00821">
    <property type="entry name" value="TAGLIPASE"/>
</dbReference>
<dbReference type="SUPFAM" id="SSF49723">
    <property type="entry name" value="Lipase/lipooxygenase domain (PLAT/LH2 domain)"/>
    <property type="match status" value="1"/>
</dbReference>
<evidence type="ECO:0000313" key="10">
    <source>
        <dbReference type="Ensembl" id="ENSCUSP00005011097.1"/>
    </source>
</evidence>
<dbReference type="InterPro" id="IPR002331">
    <property type="entry name" value="Lipase_panc"/>
</dbReference>
<evidence type="ECO:0000256" key="2">
    <source>
        <dbReference type="ARBA" id="ARBA00010701"/>
    </source>
</evidence>
<comment type="similarity">
    <text evidence="2 7">Belongs to the AB hydrolase superfamily. Lipase family.</text>
</comment>
<accession>A0A8C3U9U0</accession>
<dbReference type="InterPro" id="IPR033906">
    <property type="entry name" value="Lipase_N"/>
</dbReference>
<keyword evidence="6" id="KW-0106">Calcium</keyword>
<dbReference type="InterPro" id="IPR016272">
    <property type="entry name" value="Lipase_LIPH"/>
</dbReference>
<dbReference type="PRINTS" id="PR00823">
    <property type="entry name" value="PANCLIPASE"/>
</dbReference>
<evidence type="ECO:0000256" key="7">
    <source>
        <dbReference type="RuleBase" id="RU004262"/>
    </source>
</evidence>
<dbReference type="GO" id="GO:0046872">
    <property type="term" value="F:metal ion binding"/>
    <property type="evidence" value="ECO:0007669"/>
    <property type="project" value="UniProtKB-KW"/>
</dbReference>
<feature type="active site" description="Charge relay system" evidence="5">
    <location>
        <position position="282"/>
    </location>
</feature>
<evidence type="ECO:0000259" key="9">
    <source>
        <dbReference type="Pfam" id="PF00151"/>
    </source>
</evidence>
<dbReference type="AlphaFoldDB" id="A0A8C3U9U0"/>
<name>A0A8C3U9U0_CATUS</name>
<keyword evidence="8" id="KW-0442">Lipid degradation</keyword>
<dbReference type="Gene3D" id="3.40.50.1820">
    <property type="entry name" value="alpha/beta hydrolase"/>
    <property type="match status" value="1"/>
</dbReference>
<reference evidence="10" key="3">
    <citation type="submission" date="2025-09" db="UniProtKB">
        <authorList>
            <consortium name="Ensembl"/>
        </authorList>
    </citation>
    <scope>IDENTIFICATION</scope>
</reference>
<feature type="chain" id="PRO_5034515736" description="Triacylglycerol lipase" evidence="8">
    <location>
        <begin position="18"/>
        <end position="466"/>
    </location>
</feature>
<dbReference type="Proteomes" id="UP000694563">
    <property type="component" value="Chromosome 8"/>
</dbReference>
<dbReference type="GO" id="GO:0004465">
    <property type="term" value="F:lipoprotein lipase activity"/>
    <property type="evidence" value="ECO:0007669"/>
    <property type="project" value="TreeGrafter"/>
</dbReference>
<reference evidence="10" key="1">
    <citation type="submission" date="2020-10" db="EMBL/GenBank/DDBJ databases">
        <title>Catharus ustulatus (Swainson's thrush) genome, bCatUst1, primary haplotype v2.</title>
        <authorList>
            <person name="Delmore K."/>
            <person name="Vafadar M."/>
            <person name="Formenti G."/>
            <person name="Chow W."/>
            <person name="Pelan S."/>
            <person name="Howe K."/>
            <person name="Rhie A."/>
            <person name="Mountcastle J."/>
            <person name="Haase B."/>
            <person name="Fedrigo O."/>
            <person name="Jarvis E.D."/>
        </authorList>
    </citation>
    <scope>NUCLEOTIDE SEQUENCE [LARGE SCALE GENOMIC DNA]</scope>
</reference>
<keyword evidence="8" id="KW-0732">Signal</keyword>
<dbReference type="PIRSF" id="PIRSF000865">
    <property type="entry name" value="Lipoprotein_lipase_LIPH"/>
    <property type="match status" value="1"/>
</dbReference>
<proteinExistence type="inferred from homology"/>
<evidence type="ECO:0000313" key="11">
    <source>
        <dbReference type="Proteomes" id="UP000694563"/>
    </source>
</evidence>
<comment type="catalytic activity">
    <reaction evidence="8">
        <text>a triacylglycerol + H2O = a diacylglycerol + a fatty acid + H(+)</text>
        <dbReference type="Rhea" id="RHEA:12044"/>
        <dbReference type="ChEBI" id="CHEBI:15377"/>
        <dbReference type="ChEBI" id="CHEBI:15378"/>
        <dbReference type="ChEBI" id="CHEBI:17855"/>
        <dbReference type="ChEBI" id="CHEBI:18035"/>
        <dbReference type="ChEBI" id="CHEBI:28868"/>
        <dbReference type="EC" id="3.1.1.3"/>
    </reaction>
</comment>
<evidence type="ECO:0000256" key="8">
    <source>
        <dbReference type="RuleBase" id="RU362046"/>
    </source>
</evidence>
<keyword evidence="8" id="KW-0443">Lipid metabolism</keyword>
<keyword evidence="4 8" id="KW-1015">Disulfide bond</keyword>
<keyword evidence="6" id="KW-0479">Metal-binding</keyword>
<feature type="active site" description="Nucleophile" evidence="5">
    <location>
        <position position="171"/>
    </location>
</feature>
<gene>
    <name evidence="10" type="primary">LOC116999581</name>
</gene>
<feature type="domain" description="Lipase" evidence="9">
    <location>
        <begin position="18"/>
        <end position="354"/>
    </location>
</feature>
<sequence length="466" mass="51918">VAGMWIVAFYLLGRVAGKEVCYPRLGCFTDDPPWSGVPGRLLTGLPDSPEEMNISFSLYTRETGNNSQVISAINSSTIQKSHFSSHRKTSFIIHGFGSTGKTGWVVEMCLLLLEVENINCIAVDWKEGAKGTYVSAVNNIRVLGAEVAYFITTLQKMFGYSPYEIHLIGHSLGAHTAGEAGRRIRGIRRITGLDPAGPYFEGTPPEVRLDPTDANFVDVIHSNAAHFPAAGFGMYNTTGHLDFYPNGGTVMPGCADLIPEMKQNFQAQKDQINATLFGGCHHSRSHEFYFASILYPTGFLAYPCDSYEAFKKGACFPCPREGCPMMGHHADRFPEKLKRVDQKYFLNTAADEPFASKWRRFVTVVHKFEQCLDVIYSHVPKTRGDINLVYYDTQGNSKEYEYLDVEINPKNTTKIEFLWNKAIFSLLWARLGAETVKIIHGADGHRSTFCGRGTVAYGDPQLLRPC</sequence>
<reference evidence="10" key="2">
    <citation type="submission" date="2025-08" db="UniProtKB">
        <authorList>
            <consortium name="Ensembl"/>
        </authorList>
    </citation>
    <scope>IDENTIFICATION</scope>
</reference>
<dbReference type="InterPro" id="IPR029058">
    <property type="entry name" value="AB_hydrolase_fold"/>
</dbReference>
<dbReference type="InterPro" id="IPR036392">
    <property type="entry name" value="PLAT/LH2_dom_sf"/>
</dbReference>
<dbReference type="CDD" id="cd00707">
    <property type="entry name" value="Pancreat_lipase_like"/>
    <property type="match status" value="1"/>
</dbReference>
<comment type="subcellular location">
    <subcellularLocation>
        <location evidence="1 8">Secreted</location>
    </subcellularLocation>
</comment>
<dbReference type="FunFam" id="3.40.50.1820:FF:000033">
    <property type="entry name" value="Pancreatic triacylglycerol lipase"/>
    <property type="match status" value="1"/>
</dbReference>
<dbReference type="EC" id="3.1.1.3" evidence="8"/>
<dbReference type="InterPro" id="IPR000734">
    <property type="entry name" value="TAG_lipase"/>
</dbReference>
<evidence type="ECO:0000256" key="5">
    <source>
        <dbReference type="PIRSR" id="PIRSR000865-1"/>
    </source>
</evidence>
<evidence type="ECO:0000256" key="4">
    <source>
        <dbReference type="ARBA" id="ARBA00023157"/>
    </source>
</evidence>
<feature type="binding site" evidence="6">
    <location>
        <position position="208"/>
    </location>
    <ligand>
        <name>Ca(2+)</name>
        <dbReference type="ChEBI" id="CHEBI:29108"/>
    </ligand>
</feature>
<feature type="active site" description="Charge relay system" evidence="5">
    <location>
        <position position="194"/>
    </location>
</feature>
<evidence type="ECO:0000256" key="3">
    <source>
        <dbReference type="ARBA" id="ARBA00022525"/>
    </source>
</evidence>
<feature type="signal peptide" evidence="8">
    <location>
        <begin position="1"/>
        <end position="17"/>
    </location>
</feature>
<feature type="binding site" evidence="6">
    <location>
        <position position="210"/>
    </location>
    <ligand>
        <name>Ca(2+)</name>
        <dbReference type="ChEBI" id="CHEBI:29108"/>
    </ligand>
</feature>
<evidence type="ECO:0000256" key="6">
    <source>
        <dbReference type="PIRSR" id="PIRSR000865-2"/>
    </source>
</evidence>
<keyword evidence="11" id="KW-1185">Reference proteome</keyword>
<dbReference type="GO" id="GO:0016042">
    <property type="term" value="P:lipid catabolic process"/>
    <property type="evidence" value="ECO:0007669"/>
    <property type="project" value="UniProtKB-KW"/>
</dbReference>
<protein>
    <recommendedName>
        <fullName evidence="8">Triacylglycerol lipase</fullName>
        <ecNumber evidence="8">3.1.1.3</ecNumber>
    </recommendedName>
    <alternativeName>
        <fullName evidence="8">Pancreatic lipase</fullName>
    </alternativeName>
</protein>
<dbReference type="SUPFAM" id="SSF53474">
    <property type="entry name" value="alpha/beta-Hydrolases"/>
    <property type="match status" value="1"/>
</dbReference>
<dbReference type="Gene3D" id="2.60.60.20">
    <property type="entry name" value="PLAT/LH2 domain"/>
    <property type="match status" value="1"/>
</dbReference>
<dbReference type="GO" id="GO:0005576">
    <property type="term" value="C:extracellular region"/>
    <property type="evidence" value="ECO:0007669"/>
    <property type="project" value="UniProtKB-SubCell"/>
</dbReference>
<keyword evidence="3 8" id="KW-0964">Secreted</keyword>
<dbReference type="PANTHER" id="PTHR11610:SF100">
    <property type="entry name" value="PANCREATIC LIPASE-RELATED PROTEIN 3"/>
    <property type="match status" value="1"/>
</dbReference>
<dbReference type="Ensembl" id="ENSCUST00005011565.1">
    <property type="protein sequence ID" value="ENSCUSP00005011097.1"/>
    <property type="gene ID" value="ENSCUSG00005007149.1"/>
</dbReference>
<dbReference type="PANTHER" id="PTHR11610">
    <property type="entry name" value="LIPASE"/>
    <property type="match status" value="1"/>
</dbReference>
<dbReference type="InterPro" id="IPR013818">
    <property type="entry name" value="Lipase"/>
</dbReference>